<evidence type="ECO:0000313" key="2">
    <source>
        <dbReference type="Proteomes" id="UP000046373"/>
    </source>
</evidence>
<sequence length="83" mass="9082">MPNNKSQIFVKLALHHCLIIVELRGIVKQSTTITHGYPAPQRHYCFATVEKTDAAIGPIAEQARFPERPVSAVCAQAPLSSRG</sequence>
<accession>A0A090DDM8</accession>
<organism evidence="1 2">
    <name type="scientific">Mesorhizobium plurifarium</name>
    <dbReference type="NCBI Taxonomy" id="69974"/>
    <lineage>
        <taxon>Bacteria</taxon>
        <taxon>Pseudomonadati</taxon>
        <taxon>Pseudomonadota</taxon>
        <taxon>Alphaproteobacteria</taxon>
        <taxon>Hyphomicrobiales</taxon>
        <taxon>Phyllobacteriaceae</taxon>
        <taxon>Mesorhizobium</taxon>
    </lineage>
</organism>
<proteinExistence type="predicted"/>
<dbReference type="AlphaFoldDB" id="A0A090DDM8"/>
<name>A0A090DDM8_MESPL</name>
<dbReference type="Proteomes" id="UP000046373">
    <property type="component" value="Unassembled WGS sequence"/>
</dbReference>
<reference evidence="1 2" key="1">
    <citation type="submission" date="2014-08" db="EMBL/GenBank/DDBJ databases">
        <authorList>
            <person name="Moulin Lionel"/>
        </authorList>
    </citation>
    <scope>NUCLEOTIDE SEQUENCE [LARGE SCALE GENOMIC DNA]</scope>
</reference>
<dbReference type="EMBL" id="CCNB01000002">
    <property type="protein sequence ID" value="CDX13604.1"/>
    <property type="molecule type" value="Genomic_DNA"/>
</dbReference>
<protein>
    <submittedName>
        <fullName evidence="1">Uncharacterized protein</fullName>
    </submittedName>
</protein>
<evidence type="ECO:0000313" key="1">
    <source>
        <dbReference type="EMBL" id="CDX13604.1"/>
    </source>
</evidence>
<gene>
    <name evidence="1" type="ORF">MPLDJ20_100013</name>
</gene>